<name>A0A7X2LSU4_9BURK</name>
<evidence type="ECO:0000256" key="1">
    <source>
        <dbReference type="ARBA" id="ARBA00022723"/>
    </source>
</evidence>
<evidence type="ECO:0000313" key="5">
    <source>
        <dbReference type="Proteomes" id="UP000446768"/>
    </source>
</evidence>
<dbReference type="Pfam" id="PF06155">
    <property type="entry name" value="GBBH-like_N"/>
    <property type="match status" value="1"/>
</dbReference>
<dbReference type="Gene3D" id="3.30.2020.30">
    <property type="match status" value="1"/>
</dbReference>
<protein>
    <submittedName>
        <fullName evidence="4">DUF971 domain-containing protein</fullName>
    </submittedName>
</protein>
<comment type="caution">
    <text evidence="4">The sequence shown here is derived from an EMBL/GenBank/DDBJ whole genome shotgun (WGS) entry which is preliminary data.</text>
</comment>
<keyword evidence="5" id="KW-1185">Reference proteome</keyword>
<dbReference type="AlphaFoldDB" id="A0A7X2LSU4"/>
<dbReference type="PANTHER" id="PTHR35303">
    <property type="entry name" value="OS02G0197800 PROTEIN"/>
    <property type="match status" value="1"/>
</dbReference>
<dbReference type="RefSeq" id="WP_154373755.1">
    <property type="nucleotide sequence ID" value="NZ_WKJJ01000006.1"/>
</dbReference>
<dbReference type="EMBL" id="WKJJ01000006">
    <property type="protein sequence ID" value="MRV72318.1"/>
    <property type="molecule type" value="Genomic_DNA"/>
</dbReference>
<dbReference type="InterPro" id="IPR010376">
    <property type="entry name" value="GBBH-like_N"/>
</dbReference>
<keyword evidence="2" id="KW-0408">Iron</keyword>
<dbReference type="GO" id="GO:0046872">
    <property type="term" value="F:metal ion binding"/>
    <property type="evidence" value="ECO:0007669"/>
    <property type="project" value="UniProtKB-KW"/>
</dbReference>
<keyword evidence="1" id="KW-0479">Metal-binding</keyword>
<organism evidence="4 5">
    <name type="scientific">Pseudoduganella rivuli</name>
    <dbReference type="NCBI Taxonomy" id="2666085"/>
    <lineage>
        <taxon>Bacteria</taxon>
        <taxon>Pseudomonadati</taxon>
        <taxon>Pseudomonadota</taxon>
        <taxon>Betaproteobacteria</taxon>
        <taxon>Burkholderiales</taxon>
        <taxon>Oxalobacteraceae</taxon>
        <taxon>Telluria group</taxon>
        <taxon>Pseudoduganella</taxon>
    </lineage>
</organism>
<sequence length="97" mass="10355">MTITSIRNDKSRRVLELGHEDGSTVEISHETLRSGCRCSACTATRRAGGAPAADAAIALELIAPVGVYGVQLTFSDGHNKGIYPWQLLQELAEMQAA</sequence>
<proteinExistence type="predicted"/>
<reference evidence="4 5" key="1">
    <citation type="submission" date="2019-11" db="EMBL/GenBank/DDBJ databases">
        <title>Novel species isolated from a subtropical stream in China.</title>
        <authorList>
            <person name="Lu H."/>
        </authorList>
    </citation>
    <scope>NUCLEOTIDE SEQUENCE [LARGE SCALE GENOMIC DNA]</scope>
    <source>
        <strain evidence="4 5">FT92W</strain>
    </source>
</reference>
<evidence type="ECO:0000313" key="4">
    <source>
        <dbReference type="EMBL" id="MRV72318.1"/>
    </source>
</evidence>
<dbReference type="PANTHER" id="PTHR35303:SF8">
    <property type="entry name" value="GAMMA-BUTYROBETAINE HYDROXYLASE-LIKE N-TERMINAL DOMAIN-CONTAINING PROTEIN"/>
    <property type="match status" value="1"/>
</dbReference>
<dbReference type="InterPro" id="IPR038492">
    <property type="entry name" value="GBBH-like_N_sf"/>
</dbReference>
<evidence type="ECO:0000259" key="3">
    <source>
        <dbReference type="Pfam" id="PF06155"/>
    </source>
</evidence>
<evidence type="ECO:0000256" key="2">
    <source>
        <dbReference type="ARBA" id="ARBA00023004"/>
    </source>
</evidence>
<gene>
    <name evidence="4" type="ORF">GJ700_11405</name>
</gene>
<dbReference type="Proteomes" id="UP000446768">
    <property type="component" value="Unassembled WGS sequence"/>
</dbReference>
<feature type="domain" description="Gamma-butyrobetaine hydroxylase-like N-terminal" evidence="3">
    <location>
        <begin position="6"/>
        <end position="88"/>
    </location>
</feature>
<accession>A0A7X2LSU4</accession>